<dbReference type="GO" id="GO:0004519">
    <property type="term" value="F:endonuclease activity"/>
    <property type="evidence" value="ECO:0007669"/>
    <property type="project" value="UniProtKB-KW"/>
</dbReference>
<dbReference type="InterPro" id="IPR043128">
    <property type="entry name" value="Rev_trsase/Diguanyl_cyclase"/>
</dbReference>
<keyword evidence="1" id="KW-0808">Transferase</keyword>
<evidence type="ECO:0000259" key="8">
    <source>
        <dbReference type="PROSITE" id="PS50878"/>
    </source>
</evidence>
<sequence length="1280" mass="146372">MLTMKQGTRIPLRSTRAKPQVKRIYVAEKTTVPANSSGLVKVRLATGSESNFGVPSVVEPLRSGLKTRAEKVTVVPSLVTLRQGGAYLEVINTSSQEARVPAAALVGMAKPLLASELNYLKDQPEKEQLCQNKNTQSCENIRQVQDKSEDWISEINIGTELTQEQRQKVIEVVKEHSAAFSQHELDLGRTHLVTHEIILKDNNPVQIPARKIPPHWIKEVDEQLDLMLARGIIRPSYSQYSTQLVIVPKKDGSLRLVNDYRALNNKSEYFPYPITNINETFSCLHGASQFSTLDLFSGYYQIALREEDKCKTSFPTLHRGSFEYEVLPMGLQGAPGTFQRCMNLVLKDIAQKFAIAYLDDVIVYSTDFESHLEHLKEVLKRLIQANMKLKAKKCHLFKSELQYLGHVIGKSGIKRDASKLETIRNWPKPKSVTELRSFLGLCNYYRKFVRDFAEVAAPLCELTKKNIKCIQDKWTRIHDECFELLKERMCSEEVLAYPEFNTDPQVYFVLDTDASDVRIGAVLNQVQSDGVERPIAYYSRKMRQSESRYPITRKELLAIVDSLKYFRFYLVGKRFKVRTDHNALTWLLRQTEQTGILGRWIERLSEFDFEIEHRSGPKHVNADALSRIPDPQQDESSPYARSLSCRATVNTDPASAVTVSSGNSAQAETCSLHSGVTSCCSPQNMAPNRHNTPSFSSRLLSKRQEQEPKERHPLVCNALLSDYLRSPVRRENLVAAQLADPALSYVRNLIESDLPKPNFQERLELSHEIRNLLGYYELFRIEDGVLRIDLNLGRTESKVVLPKSLDGEVFHEFHDSPLAGHLGRDKTYQRVKERFWRVGLATAVEKYVAKCKSCLESKSRKRCKAPVQNFPIVEPFSRLHIDLIGPISQTSKSGNKYVLSVIDSTSKFPFAFAIKNQKAKTVIKILQERVFADFGIPQWIHTDQGTQFTGRAFRKFLDLYGIRHTRTTSYHPQSNGLVENLNKQIKSILTCLLEKEHANWDVLLPGCITALRTSTHTATGFSPHYLVFGREARMPSDNVFQQPKAFADLPAYVQEHLTHLQEGQELAKQRLKLIQRKREQHYSNKPKQPDLPIGSLVFINNPVITQTEANKFHRKRRAVYEVIEQLSEVVYRIRLLNKSTKARKEELVMHRDNLLPVPTADYVSEEEKPESSCARRPKLRENVPLNPMYEAADSESEHEDEVQFVPVQIQNNVPVPVQVMPVQDIPVQDMPVQNNEQPVVENRPVRNRREPSRLAIDPGQKSYVQRVKELFNPYLLFQLE</sequence>
<dbReference type="Gene3D" id="3.10.20.370">
    <property type="match status" value="1"/>
</dbReference>
<dbReference type="FunFam" id="3.30.70.270:FF:000020">
    <property type="entry name" value="Transposon Tf2-6 polyprotein-like Protein"/>
    <property type="match status" value="1"/>
</dbReference>
<dbReference type="PROSITE" id="PS50878">
    <property type="entry name" value="RT_POL"/>
    <property type="match status" value="1"/>
</dbReference>
<evidence type="ECO:0000256" key="3">
    <source>
        <dbReference type="ARBA" id="ARBA00022722"/>
    </source>
</evidence>
<comment type="caution">
    <text evidence="10">The sequence shown here is derived from an EMBL/GenBank/DDBJ whole genome shotgun (WGS) entry which is preliminary data.</text>
</comment>
<dbReference type="InterPro" id="IPR041588">
    <property type="entry name" value="Integrase_H2C2"/>
</dbReference>
<dbReference type="GO" id="GO:0016787">
    <property type="term" value="F:hydrolase activity"/>
    <property type="evidence" value="ECO:0007669"/>
    <property type="project" value="UniProtKB-KW"/>
</dbReference>
<evidence type="ECO:0000256" key="1">
    <source>
        <dbReference type="ARBA" id="ARBA00022679"/>
    </source>
</evidence>
<evidence type="ECO:0008006" key="12">
    <source>
        <dbReference type="Google" id="ProtNLM"/>
    </source>
</evidence>
<accession>A0A267FQW5</accession>
<name>A0A267FQW5_9PLAT</name>
<dbReference type="InterPro" id="IPR001584">
    <property type="entry name" value="Integrase_cat-core"/>
</dbReference>
<dbReference type="Pfam" id="PF00665">
    <property type="entry name" value="rve"/>
    <property type="match status" value="1"/>
</dbReference>
<evidence type="ECO:0000256" key="7">
    <source>
        <dbReference type="SAM" id="MobiDB-lite"/>
    </source>
</evidence>
<dbReference type="GO" id="GO:0003964">
    <property type="term" value="F:RNA-directed DNA polymerase activity"/>
    <property type="evidence" value="ECO:0007669"/>
    <property type="project" value="UniProtKB-KW"/>
</dbReference>
<dbReference type="Proteomes" id="UP000215902">
    <property type="component" value="Unassembled WGS sequence"/>
</dbReference>
<keyword evidence="11" id="KW-1185">Reference proteome</keyword>
<keyword evidence="2" id="KW-0548">Nucleotidyltransferase</keyword>
<gene>
    <name evidence="10" type="ORF">BOX15_Mlig004203g4</name>
</gene>
<dbReference type="SUPFAM" id="SSF56672">
    <property type="entry name" value="DNA/RNA polymerases"/>
    <property type="match status" value="1"/>
</dbReference>
<dbReference type="PANTHER" id="PTHR37984:SF5">
    <property type="entry name" value="PROTEIN NYNRIN-LIKE"/>
    <property type="match status" value="1"/>
</dbReference>
<dbReference type="Gene3D" id="1.10.340.70">
    <property type="match status" value="1"/>
</dbReference>
<dbReference type="STRING" id="282301.A0A267FQW5"/>
<feature type="region of interest" description="Disordered" evidence="7">
    <location>
        <begin position="621"/>
        <end position="641"/>
    </location>
</feature>
<dbReference type="InterPro" id="IPR012337">
    <property type="entry name" value="RNaseH-like_sf"/>
</dbReference>
<dbReference type="GO" id="GO:0003676">
    <property type="term" value="F:nucleic acid binding"/>
    <property type="evidence" value="ECO:0007669"/>
    <property type="project" value="InterPro"/>
</dbReference>
<evidence type="ECO:0000259" key="9">
    <source>
        <dbReference type="PROSITE" id="PS50994"/>
    </source>
</evidence>
<keyword evidence="5" id="KW-0378">Hydrolase</keyword>
<dbReference type="InterPro" id="IPR043502">
    <property type="entry name" value="DNA/RNA_pol_sf"/>
</dbReference>
<dbReference type="EMBL" id="NIVC01000871">
    <property type="protein sequence ID" value="PAA75624.1"/>
    <property type="molecule type" value="Genomic_DNA"/>
</dbReference>
<feature type="region of interest" description="Disordered" evidence="7">
    <location>
        <begin position="683"/>
        <end position="708"/>
    </location>
</feature>
<dbReference type="PANTHER" id="PTHR37984">
    <property type="entry name" value="PROTEIN CBG26694"/>
    <property type="match status" value="1"/>
</dbReference>
<feature type="compositionally biased region" description="Polar residues" evidence="7">
    <location>
        <begin position="683"/>
        <end position="699"/>
    </location>
</feature>
<dbReference type="Pfam" id="PF00078">
    <property type="entry name" value="RVT_1"/>
    <property type="match status" value="1"/>
</dbReference>
<dbReference type="FunFam" id="1.10.340.70:FF:000001">
    <property type="entry name" value="Retrovirus-related Pol polyprotein from transposon gypsy-like Protein"/>
    <property type="match status" value="1"/>
</dbReference>
<dbReference type="CDD" id="cd01647">
    <property type="entry name" value="RT_LTR"/>
    <property type="match status" value="1"/>
</dbReference>
<dbReference type="Gene3D" id="3.30.70.270">
    <property type="match status" value="2"/>
</dbReference>
<evidence type="ECO:0000313" key="11">
    <source>
        <dbReference type="Proteomes" id="UP000215902"/>
    </source>
</evidence>
<proteinExistence type="predicted"/>
<keyword evidence="3" id="KW-0540">Nuclease</keyword>
<dbReference type="InterPro" id="IPR041373">
    <property type="entry name" value="RT_RNaseH"/>
</dbReference>
<dbReference type="Pfam" id="PF17917">
    <property type="entry name" value="RT_RNaseH"/>
    <property type="match status" value="1"/>
</dbReference>
<dbReference type="Gene3D" id="3.30.420.10">
    <property type="entry name" value="Ribonuclease H-like superfamily/Ribonuclease H"/>
    <property type="match status" value="1"/>
</dbReference>
<keyword evidence="4" id="KW-0255">Endonuclease</keyword>
<dbReference type="SUPFAM" id="SSF53098">
    <property type="entry name" value="Ribonuclease H-like"/>
    <property type="match status" value="1"/>
</dbReference>
<dbReference type="InterPro" id="IPR000477">
    <property type="entry name" value="RT_dom"/>
</dbReference>
<dbReference type="Gene3D" id="3.10.10.10">
    <property type="entry name" value="HIV Type 1 Reverse Transcriptase, subunit A, domain 1"/>
    <property type="match status" value="1"/>
</dbReference>
<dbReference type="OrthoDB" id="6155307at2759"/>
<feature type="domain" description="Reverse transcriptase" evidence="8">
    <location>
        <begin position="228"/>
        <end position="408"/>
    </location>
</feature>
<evidence type="ECO:0000313" key="10">
    <source>
        <dbReference type="EMBL" id="PAA75624.1"/>
    </source>
</evidence>
<dbReference type="PROSITE" id="PS50994">
    <property type="entry name" value="INTEGRASE"/>
    <property type="match status" value="1"/>
</dbReference>
<keyword evidence="6" id="KW-0695">RNA-directed DNA polymerase</keyword>
<protein>
    <recommendedName>
        <fullName evidence="12">Reverse transcriptase</fullName>
    </recommendedName>
</protein>
<evidence type="ECO:0000256" key="2">
    <source>
        <dbReference type="ARBA" id="ARBA00022695"/>
    </source>
</evidence>
<dbReference type="InterPro" id="IPR036397">
    <property type="entry name" value="RNaseH_sf"/>
</dbReference>
<evidence type="ECO:0000256" key="5">
    <source>
        <dbReference type="ARBA" id="ARBA00022801"/>
    </source>
</evidence>
<dbReference type="AlphaFoldDB" id="A0A267FQW5"/>
<evidence type="ECO:0000256" key="4">
    <source>
        <dbReference type="ARBA" id="ARBA00022759"/>
    </source>
</evidence>
<dbReference type="FunFam" id="3.30.420.10:FF:000032">
    <property type="entry name" value="Retrovirus-related Pol polyprotein from transposon 297-like Protein"/>
    <property type="match status" value="1"/>
</dbReference>
<organism evidence="10 11">
    <name type="scientific">Macrostomum lignano</name>
    <dbReference type="NCBI Taxonomy" id="282301"/>
    <lineage>
        <taxon>Eukaryota</taxon>
        <taxon>Metazoa</taxon>
        <taxon>Spiralia</taxon>
        <taxon>Lophotrochozoa</taxon>
        <taxon>Platyhelminthes</taxon>
        <taxon>Rhabditophora</taxon>
        <taxon>Macrostomorpha</taxon>
        <taxon>Macrostomida</taxon>
        <taxon>Macrostomidae</taxon>
        <taxon>Macrostomum</taxon>
    </lineage>
</organism>
<dbReference type="InterPro" id="IPR050951">
    <property type="entry name" value="Retrovirus_Pol_polyprotein"/>
</dbReference>
<dbReference type="CDD" id="cd09274">
    <property type="entry name" value="RNase_HI_RT_Ty3"/>
    <property type="match status" value="1"/>
</dbReference>
<reference evidence="10 11" key="1">
    <citation type="submission" date="2017-06" db="EMBL/GenBank/DDBJ databases">
        <title>A platform for efficient transgenesis in Macrostomum lignano, a flatworm model organism for stem cell research.</title>
        <authorList>
            <person name="Berezikov E."/>
        </authorList>
    </citation>
    <scope>NUCLEOTIDE SEQUENCE [LARGE SCALE GENOMIC DNA]</scope>
    <source>
        <strain evidence="10">DV1</strain>
        <tissue evidence="10">Whole organism</tissue>
    </source>
</reference>
<dbReference type="FunFam" id="3.10.20.370:FF:000001">
    <property type="entry name" value="Retrovirus-related Pol polyprotein from transposon 17.6-like protein"/>
    <property type="match status" value="1"/>
</dbReference>
<evidence type="ECO:0000256" key="6">
    <source>
        <dbReference type="ARBA" id="ARBA00022918"/>
    </source>
</evidence>
<dbReference type="Pfam" id="PF17921">
    <property type="entry name" value="Integrase_H2C2"/>
    <property type="match status" value="1"/>
</dbReference>
<dbReference type="GO" id="GO:0015074">
    <property type="term" value="P:DNA integration"/>
    <property type="evidence" value="ECO:0007669"/>
    <property type="project" value="InterPro"/>
</dbReference>
<feature type="domain" description="Integrase catalytic" evidence="9">
    <location>
        <begin position="871"/>
        <end position="1031"/>
    </location>
</feature>